<keyword evidence="2" id="KW-1185">Reference proteome</keyword>
<sequence>MRRAANVHLAFDAHRVPYPPIGMALWWRTKNGREGFDPFRSDRFRLAASLSRSPAANLKKEVRQKLPHERSSENVRQQRTHASGSARSVLSILLLICSNIILQLCLCVFVVPRIHCSSLPSPINSLCPSVVQNGVDTEGGAYIRQPNNLALLANGAQIIRRFSYVGIERQLPLFRRLFSSPLSAASYSLDGVVDLAHCWIFQGAEAQLAIRLSNYSTVTRIAIEQPYVADEVARSPRQIAVWGLVDGAEDEAHLAGHEEVYKSLLSRMHTTEDRPVHGHQFVPLAAFTYDAASAGLQTFAVFHSVAALDLEYGVILVKILNNWGGESTRFCHIGVFGDDMPFMEEF</sequence>
<dbReference type="Proteomes" id="UP001148662">
    <property type="component" value="Unassembled WGS sequence"/>
</dbReference>
<name>A0ACC1T879_9APHY</name>
<proteinExistence type="predicted"/>
<accession>A0ACC1T879</accession>
<organism evidence="1 2">
    <name type="scientific">Phlebia brevispora</name>
    <dbReference type="NCBI Taxonomy" id="194682"/>
    <lineage>
        <taxon>Eukaryota</taxon>
        <taxon>Fungi</taxon>
        <taxon>Dikarya</taxon>
        <taxon>Basidiomycota</taxon>
        <taxon>Agaricomycotina</taxon>
        <taxon>Agaricomycetes</taxon>
        <taxon>Polyporales</taxon>
        <taxon>Meruliaceae</taxon>
        <taxon>Phlebia</taxon>
    </lineage>
</organism>
<protein>
    <submittedName>
        <fullName evidence="1">Uncharacterized protein</fullName>
    </submittedName>
</protein>
<comment type="caution">
    <text evidence="1">The sequence shown here is derived from an EMBL/GenBank/DDBJ whole genome shotgun (WGS) entry which is preliminary data.</text>
</comment>
<reference evidence="1" key="1">
    <citation type="submission" date="2022-07" db="EMBL/GenBank/DDBJ databases">
        <title>Genome Sequence of Phlebia brevispora.</title>
        <authorList>
            <person name="Buettner E."/>
        </authorList>
    </citation>
    <scope>NUCLEOTIDE SEQUENCE</scope>
    <source>
        <strain evidence="1">MPL23</strain>
    </source>
</reference>
<evidence type="ECO:0000313" key="2">
    <source>
        <dbReference type="Proteomes" id="UP001148662"/>
    </source>
</evidence>
<evidence type="ECO:0000313" key="1">
    <source>
        <dbReference type="EMBL" id="KAJ3555323.1"/>
    </source>
</evidence>
<dbReference type="EMBL" id="JANHOG010000342">
    <property type="protein sequence ID" value="KAJ3555323.1"/>
    <property type="molecule type" value="Genomic_DNA"/>
</dbReference>
<gene>
    <name evidence="1" type="ORF">NM688_g2645</name>
</gene>